<evidence type="ECO:0000256" key="1">
    <source>
        <dbReference type="SAM" id="Phobius"/>
    </source>
</evidence>
<feature type="transmembrane region" description="Helical" evidence="1">
    <location>
        <begin position="79"/>
        <end position="99"/>
    </location>
</feature>
<dbReference type="InterPro" id="IPR007349">
    <property type="entry name" value="DUF418"/>
</dbReference>
<keyword evidence="1" id="KW-0472">Membrane</keyword>
<feature type="transmembrane region" description="Helical" evidence="1">
    <location>
        <begin position="267"/>
        <end position="289"/>
    </location>
</feature>
<feature type="transmembrane region" description="Helical" evidence="1">
    <location>
        <begin position="225"/>
        <end position="246"/>
    </location>
</feature>
<feature type="domain" description="DUF418" evidence="2">
    <location>
        <begin position="252"/>
        <end position="405"/>
    </location>
</feature>
<dbReference type="OrthoDB" id="9807744at2"/>
<feature type="transmembrane region" description="Helical" evidence="1">
    <location>
        <begin position="39"/>
        <end position="59"/>
    </location>
</feature>
<gene>
    <name evidence="3" type="ORF">CR203_12105</name>
</gene>
<evidence type="ECO:0000259" key="2">
    <source>
        <dbReference type="Pfam" id="PF04235"/>
    </source>
</evidence>
<dbReference type="PANTHER" id="PTHR30590:SF2">
    <property type="entry name" value="INNER MEMBRANE PROTEIN"/>
    <property type="match status" value="1"/>
</dbReference>
<dbReference type="AlphaFoldDB" id="A0A3A9K279"/>
<sequence length="412" mass="46694">MSDKLTNKTITSTKDSVPAPLSPLDSANRLHHIDSLRGFALFGIFLVNMLAFQYGTFGYEYIYPNLNSTDQASHNIIEFLFQGSFYPIFSILFGFGATLMWQRAGQEDRPFYLVFLRRLVLLAMMGTAHLYLIWDGDILLTYAITGFIFVLFLKCKPKTLLIWAITLVFLNTAPGLLPTDDASTNEASTILSSIAEQEQVVLTDGSYLDTVEFRLTSDPFEEVEFGFLISIINAVTLFIQTLWLFIVGAIIAKKRWLHDLKEHKQTLVLLMASGLSVGIILKGVMVYTPTTQLDYIGYIFGGPVLGIGYIAAFSLLFIKYSTSIVFDSFRYVGRMALTNYISQSIVMTTLFYGYGFGLLGELGTTLGIVLVVAIFILQMILSKWWLIHYRFGPIEWLWRNGTYMKRHKIRKK</sequence>
<feature type="transmembrane region" description="Helical" evidence="1">
    <location>
        <begin position="111"/>
        <end position="132"/>
    </location>
</feature>
<keyword evidence="1" id="KW-1133">Transmembrane helix</keyword>
<dbReference type="EMBL" id="PDOE01000004">
    <property type="protein sequence ID" value="RKL67244.1"/>
    <property type="molecule type" value="Genomic_DNA"/>
</dbReference>
<name>A0A3A9K279_9BACI</name>
<organism evidence="3 4">
    <name type="scientific">Salipaludibacillus neizhouensis</name>
    <dbReference type="NCBI Taxonomy" id="885475"/>
    <lineage>
        <taxon>Bacteria</taxon>
        <taxon>Bacillati</taxon>
        <taxon>Bacillota</taxon>
        <taxon>Bacilli</taxon>
        <taxon>Bacillales</taxon>
        <taxon>Bacillaceae</taxon>
    </lineage>
</organism>
<protein>
    <recommendedName>
        <fullName evidence="2">DUF418 domain-containing protein</fullName>
    </recommendedName>
</protein>
<feature type="transmembrane region" description="Helical" evidence="1">
    <location>
        <begin position="295"/>
        <end position="317"/>
    </location>
</feature>
<accession>A0A3A9K279</accession>
<dbReference type="RefSeq" id="WP_110937268.1">
    <property type="nucleotide sequence ID" value="NZ_KZ614146.1"/>
</dbReference>
<reference evidence="3 4" key="1">
    <citation type="submission" date="2017-10" db="EMBL/GenBank/DDBJ databases">
        <title>Bacillus sp. nov., a halophilic bacterium isolated from a Keqin Lake.</title>
        <authorList>
            <person name="Wang H."/>
        </authorList>
    </citation>
    <scope>NUCLEOTIDE SEQUENCE [LARGE SCALE GENOMIC DNA]</scope>
    <source>
        <strain evidence="3 4">KCTC 13187</strain>
    </source>
</reference>
<feature type="transmembrane region" description="Helical" evidence="1">
    <location>
        <begin position="362"/>
        <end position="381"/>
    </location>
</feature>
<dbReference type="Pfam" id="PF04235">
    <property type="entry name" value="DUF418"/>
    <property type="match status" value="1"/>
</dbReference>
<feature type="transmembrane region" description="Helical" evidence="1">
    <location>
        <begin position="160"/>
        <end position="177"/>
    </location>
</feature>
<dbReference type="PANTHER" id="PTHR30590">
    <property type="entry name" value="INNER MEMBRANE PROTEIN"/>
    <property type="match status" value="1"/>
</dbReference>
<feature type="transmembrane region" description="Helical" evidence="1">
    <location>
        <begin position="337"/>
        <end position="356"/>
    </location>
</feature>
<proteinExistence type="predicted"/>
<comment type="caution">
    <text evidence="3">The sequence shown here is derived from an EMBL/GenBank/DDBJ whole genome shotgun (WGS) entry which is preliminary data.</text>
</comment>
<keyword evidence="1" id="KW-0812">Transmembrane</keyword>
<feature type="transmembrane region" description="Helical" evidence="1">
    <location>
        <begin position="138"/>
        <end position="153"/>
    </location>
</feature>
<keyword evidence="4" id="KW-1185">Reference proteome</keyword>
<dbReference type="InterPro" id="IPR052529">
    <property type="entry name" value="Bact_Transport_Assoc"/>
</dbReference>
<evidence type="ECO:0000313" key="4">
    <source>
        <dbReference type="Proteomes" id="UP000281498"/>
    </source>
</evidence>
<dbReference type="Proteomes" id="UP000281498">
    <property type="component" value="Unassembled WGS sequence"/>
</dbReference>
<evidence type="ECO:0000313" key="3">
    <source>
        <dbReference type="EMBL" id="RKL67244.1"/>
    </source>
</evidence>